<reference evidence="1" key="2">
    <citation type="submission" date="2025-09" db="UniProtKB">
        <authorList>
            <consortium name="Ensembl"/>
        </authorList>
    </citation>
    <scope>IDENTIFICATION</scope>
</reference>
<evidence type="ECO:0000313" key="1">
    <source>
        <dbReference type="Ensembl" id="ENSSGRP00000042013.1"/>
    </source>
</evidence>
<evidence type="ECO:0000313" key="2">
    <source>
        <dbReference type="Proteomes" id="UP000472262"/>
    </source>
</evidence>
<protein>
    <submittedName>
        <fullName evidence="1">Uncharacterized protein</fullName>
    </submittedName>
</protein>
<proteinExistence type="predicted"/>
<organism evidence="1 2">
    <name type="scientific">Sinocyclocheilus grahami</name>
    <name type="common">Dianchi golden-line fish</name>
    <name type="synonym">Barbus grahami</name>
    <dbReference type="NCBI Taxonomy" id="75366"/>
    <lineage>
        <taxon>Eukaryota</taxon>
        <taxon>Metazoa</taxon>
        <taxon>Chordata</taxon>
        <taxon>Craniata</taxon>
        <taxon>Vertebrata</taxon>
        <taxon>Euteleostomi</taxon>
        <taxon>Actinopterygii</taxon>
        <taxon>Neopterygii</taxon>
        <taxon>Teleostei</taxon>
        <taxon>Ostariophysi</taxon>
        <taxon>Cypriniformes</taxon>
        <taxon>Cyprinidae</taxon>
        <taxon>Cyprininae</taxon>
        <taxon>Sinocyclocheilus</taxon>
    </lineage>
</organism>
<keyword evidence="2" id="KW-1185">Reference proteome</keyword>
<name>A0A672MXG3_SINGR</name>
<dbReference type="Proteomes" id="UP000472262">
    <property type="component" value="Unassembled WGS sequence"/>
</dbReference>
<dbReference type="Ensembl" id="ENSSGRT00000045018.1">
    <property type="protein sequence ID" value="ENSSGRP00000042013.1"/>
    <property type="gene ID" value="ENSSGRG00000022792.1"/>
</dbReference>
<dbReference type="AlphaFoldDB" id="A0A672MXG3"/>
<accession>A0A672MXG3</accession>
<reference evidence="1" key="1">
    <citation type="submission" date="2025-08" db="UniProtKB">
        <authorList>
            <consortium name="Ensembl"/>
        </authorList>
    </citation>
    <scope>IDENTIFICATION</scope>
</reference>
<sequence>LVVWRSLNCKLTGVFRKQARLSKVERACVHMVARLTKISNKLSRYFRNFMDDCFVNLGEEVYLLLTVQMWSFAHRVCVRACTCVCERERQGHITVESAVLTVACRTYNNVQYLKNNVFFEH</sequence>
<dbReference type="InParanoid" id="A0A672MXG3"/>